<evidence type="ECO:0000259" key="1">
    <source>
        <dbReference type="PROSITE" id="PS50851"/>
    </source>
</evidence>
<dbReference type="Proteomes" id="UP000633814">
    <property type="component" value="Unassembled WGS sequence"/>
</dbReference>
<feature type="domain" description="CheW-like" evidence="1">
    <location>
        <begin position="115"/>
        <end position="253"/>
    </location>
</feature>
<dbReference type="SUPFAM" id="SSF50341">
    <property type="entry name" value="CheW-like"/>
    <property type="match status" value="1"/>
</dbReference>
<proteinExistence type="predicted"/>
<dbReference type="Pfam" id="PF01584">
    <property type="entry name" value="CheW"/>
    <property type="match status" value="1"/>
</dbReference>
<sequence length="270" mass="29957">MSQLIASQKVIQGYLDSLLTEDDDRAEVAVSAVAEKQRAELNTLLAQAVTAKPVAAPAAAVIVKTPVEPVLAPAKLAVQHTEVASNRAIPIAQRLAANTVAAASDTTAKAYRKERFQVLFFNVAGLKIAVPLTELGGIHELRTITSLFGKPNWFRGVMLYREQKINVVDTARWVMPEKYNETLEQELNYNYLIMLGSSNWGLCCESLIDTMTLEPEEVKWREHQGKRPWIAGLIKEHMCVLLEVDELIALLNQGLDINARRNRARGAVDE</sequence>
<dbReference type="PROSITE" id="PS50851">
    <property type="entry name" value="CHEW"/>
    <property type="match status" value="1"/>
</dbReference>
<dbReference type="RefSeq" id="WP_226751848.1">
    <property type="nucleotide sequence ID" value="NZ_JAEINI020000010.1"/>
</dbReference>
<accession>A0ABS8C617</accession>
<dbReference type="InterPro" id="IPR014506">
    <property type="entry name" value="UCP020479_CheW"/>
</dbReference>
<dbReference type="EMBL" id="JAEINI020000010">
    <property type="protein sequence ID" value="MCB5227789.1"/>
    <property type="molecule type" value="Genomic_DNA"/>
</dbReference>
<reference evidence="2 3" key="1">
    <citation type="submission" date="2021-10" db="EMBL/GenBank/DDBJ databases">
        <title>Alishewanella koreense sp. nov. isolated from seawater of southwestern coast in South Korea and the proposal for the reclassification of Rheinheimera perlucida and Rheinheimera tuosuensis as Arsukibacterium perlucida and Arsukibacterium tuosuensis.</title>
        <authorList>
            <person name="Kim K.H."/>
            <person name="Ruan W."/>
            <person name="Kim K.R."/>
            <person name="Baek J.H."/>
            <person name="Jeon C.O."/>
        </authorList>
    </citation>
    <scope>NUCLEOTIDE SEQUENCE [LARGE SCALE GENOMIC DNA]</scope>
    <source>
        <strain evidence="2 3">16-MA</strain>
    </source>
</reference>
<evidence type="ECO:0000313" key="2">
    <source>
        <dbReference type="EMBL" id="MCB5227789.1"/>
    </source>
</evidence>
<dbReference type="InterPro" id="IPR036061">
    <property type="entry name" value="CheW-like_dom_sf"/>
</dbReference>
<dbReference type="PIRSF" id="PIRSF020479">
    <property type="entry name" value="UCP020479_CheW"/>
    <property type="match status" value="1"/>
</dbReference>
<protein>
    <submittedName>
        <fullName evidence="2">Chemotaxis protein CheW</fullName>
    </submittedName>
</protein>
<dbReference type="SMART" id="SM00260">
    <property type="entry name" value="CheW"/>
    <property type="match status" value="1"/>
</dbReference>
<name>A0ABS8C617_9ALTE</name>
<organism evidence="2 3">
    <name type="scientific">Alishewanella maricola</name>
    <dbReference type="NCBI Taxonomy" id="2795740"/>
    <lineage>
        <taxon>Bacteria</taxon>
        <taxon>Pseudomonadati</taxon>
        <taxon>Pseudomonadota</taxon>
        <taxon>Gammaproteobacteria</taxon>
        <taxon>Alteromonadales</taxon>
        <taxon>Alteromonadaceae</taxon>
        <taxon>Alishewanella</taxon>
    </lineage>
</organism>
<dbReference type="Gene3D" id="2.30.30.40">
    <property type="entry name" value="SH3 Domains"/>
    <property type="match status" value="1"/>
</dbReference>
<evidence type="ECO:0000313" key="3">
    <source>
        <dbReference type="Proteomes" id="UP000633814"/>
    </source>
</evidence>
<dbReference type="Gene3D" id="2.40.50.180">
    <property type="entry name" value="CheA-289, Domain 4"/>
    <property type="match status" value="1"/>
</dbReference>
<dbReference type="InterPro" id="IPR002545">
    <property type="entry name" value="CheW-lke_dom"/>
</dbReference>
<keyword evidence="3" id="KW-1185">Reference proteome</keyword>
<comment type="caution">
    <text evidence="2">The sequence shown here is derived from an EMBL/GenBank/DDBJ whole genome shotgun (WGS) entry which is preliminary data.</text>
</comment>
<gene>
    <name evidence="2" type="ORF">JAO78_013305</name>
</gene>